<name>A0A1S1Q2C8_9ACTN</name>
<feature type="domain" description="Luciferase-like" evidence="2">
    <location>
        <begin position="9"/>
        <end position="286"/>
    </location>
</feature>
<dbReference type="InterPro" id="IPR019910">
    <property type="entry name" value="Lucif-like_OxRdtase_MSMEG_4879"/>
</dbReference>
<evidence type="ECO:0000313" key="4">
    <source>
        <dbReference type="Proteomes" id="UP000179627"/>
    </source>
</evidence>
<dbReference type="OrthoDB" id="7816697at2"/>
<reference evidence="4" key="1">
    <citation type="submission" date="2016-07" db="EMBL/GenBank/DDBJ databases">
        <title>Sequence Frankia sp. strain CcI1.17.</title>
        <authorList>
            <person name="Ghodhbane-Gtari F."/>
            <person name="Swanson E."/>
            <person name="Gueddou A."/>
            <person name="Morris K."/>
            <person name="Hezbri K."/>
            <person name="Ktari A."/>
            <person name="Nouioui I."/>
            <person name="Abebe-Akele F."/>
            <person name="Simpson S."/>
            <person name="Thomas K."/>
            <person name="Gtari M."/>
            <person name="Tisa L.S."/>
            <person name="Hurst S."/>
        </authorList>
    </citation>
    <scope>NUCLEOTIDE SEQUENCE [LARGE SCALE GENOMIC DNA]</scope>
    <source>
        <strain evidence="4">Cc1.17</strain>
    </source>
</reference>
<dbReference type="PANTHER" id="PTHR43244:SF1">
    <property type="entry name" value="5,10-METHYLENETETRAHYDROMETHANOPTERIN REDUCTASE"/>
    <property type="match status" value="1"/>
</dbReference>
<dbReference type="InterPro" id="IPR011251">
    <property type="entry name" value="Luciferase-like_dom"/>
</dbReference>
<dbReference type="SUPFAM" id="SSF51679">
    <property type="entry name" value="Bacterial luciferase-like"/>
    <property type="match status" value="1"/>
</dbReference>
<dbReference type="Proteomes" id="UP000179627">
    <property type="component" value="Unassembled WGS sequence"/>
</dbReference>
<evidence type="ECO:0000259" key="2">
    <source>
        <dbReference type="Pfam" id="PF00296"/>
    </source>
</evidence>
<accession>A0A1S1Q2C8</accession>
<keyword evidence="4" id="KW-1185">Reference proteome</keyword>
<dbReference type="RefSeq" id="WP_071092278.1">
    <property type="nucleotide sequence ID" value="NZ_MBLM01000187.1"/>
</dbReference>
<dbReference type="Pfam" id="PF00296">
    <property type="entry name" value="Bac_luciferase"/>
    <property type="match status" value="1"/>
</dbReference>
<sequence>MRIGLTGGGSSADRIVQQAKEAENQGFTSLWYASAVTGDPLVAMAIAGRETARIELGTAVLQTYPCHPLLQANRAASVVSAMNRSGFTLGLGPSHEGLIRDVYGLSYDHPGRSTEEYVTILTGLLRGEAVDVKGEDWTARTAERMVPISHPVPVLLAALSPRLLRVAGQLADGVVLWMAPPRAIETHVAPKVHAAAAAAGRPAPRIVAGLPVAVHDDLDEARAATAATAAGYGGLPNYQRILRIGGASTATEAAIVGDEASVHGQLHGLIDAGATDVWANVVPVGDTRESRAASRRRTTDLLRELLDQG</sequence>
<dbReference type="PANTHER" id="PTHR43244">
    <property type="match status" value="1"/>
</dbReference>
<organism evidence="3 4">
    <name type="scientific">Parafrankia colletiae</name>
    <dbReference type="NCBI Taxonomy" id="573497"/>
    <lineage>
        <taxon>Bacteria</taxon>
        <taxon>Bacillati</taxon>
        <taxon>Actinomycetota</taxon>
        <taxon>Actinomycetes</taxon>
        <taxon>Frankiales</taxon>
        <taxon>Frankiaceae</taxon>
        <taxon>Parafrankia</taxon>
    </lineage>
</organism>
<dbReference type="InterPro" id="IPR036661">
    <property type="entry name" value="Luciferase-like_sf"/>
</dbReference>
<evidence type="ECO:0000256" key="1">
    <source>
        <dbReference type="ARBA" id="ARBA00023002"/>
    </source>
</evidence>
<protein>
    <submittedName>
        <fullName evidence="3">LLM class F420-dependent oxidoreductase</fullName>
    </submittedName>
</protein>
<dbReference type="InterPro" id="IPR050564">
    <property type="entry name" value="F420-G6PD/mer"/>
</dbReference>
<keyword evidence="1" id="KW-0560">Oxidoreductase</keyword>
<dbReference type="GO" id="GO:0016705">
    <property type="term" value="F:oxidoreductase activity, acting on paired donors, with incorporation or reduction of molecular oxygen"/>
    <property type="evidence" value="ECO:0007669"/>
    <property type="project" value="InterPro"/>
</dbReference>
<comment type="caution">
    <text evidence="3">The sequence shown here is derived from an EMBL/GenBank/DDBJ whole genome shotgun (WGS) entry which is preliminary data.</text>
</comment>
<evidence type="ECO:0000313" key="3">
    <source>
        <dbReference type="EMBL" id="OHV27661.1"/>
    </source>
</evidence>
<dbReference type="CDD" id="cd01097">
    <property type="entry name" value="Tetrahydromethanopterin_reductase"/>
    <property type="match status" value="1"/>
</dbReference>
<dbReference type="NCBIfam" id="TIGR03564">
    <property type="entry name" value="F420_MSMEG_4879"/>
    <property type="match status" value="1"/>
</dbReference>
<proteinExistence type="predicted"/>
<gene>
    <name evidence="3" type="ORF">CC117_31075</name>
</gene>
<dbReference type="EMBL" id="MBLM01000187">
    <property type="protein sequence ID" value="OHV27661.1"/>
    <property type="molecule type" value="Genomic_DNA"/>
</dbReference>
<dbReference type="AlphaFoldDB" id="A0A1S1Q2C8"/>
<dbReference type="Gene3D" id="3.20.20.30">
    <property type="entry name" value="Luciferase-like domain"/>
    <property type="match status" value="1"/>
</dbReference>